<feature type="compositionally biased region" description="Basic residues" evidence="1">
    <location>
        <begin position="89"/>
        <end position="98"/>
    </location>
</feature>
<reference evidence="2 3" key="1">
    <citation type="journal article" date="2021" name="Elife">
        <title>Chloroplast acquisition without the gene transfer in kleptoplastic sea slugs, Plakobranchus ocellatus.</title>
        <authorList>
            <person name="Maeda T."/>
            <person name="Takahashi S."/>
            <person name="Yoshida T."/>
            <person name="Shimamura S."/>
            <person name="Takaki Y."/>
            <person name="Nagai Y."/>
            <person name="Toyoda A."/>
            <person name="Suzuki Y."/>
            <person name="Arimoto A."/>
            <person name="Ishii H."/>
            <person name="Satoh N."/>
            <person name="Nishiyama T."/>
            <person name="Hasebe M."/>
            <person name="Maruyama T."/>
            <person name="Minagawa J."/>
            <person name="Obokata J."/>
            <person name="Shigenobu S."/>
        </authorList>
    </citation>
    <scope>NUCLEOTIDE SEQUENCE [LARGE SCALE GENOMIC DNA]</scope>
</reference>
<evidence type="ECO:0000313" key="2">
    <source>
        <dbReference type="EMBL" id="GFR90729.1"/>
    </source>
</evidence>
<comment type="caution">
    <text evidence="2">The sequence shown here is derived from an EMBL/GenBank/DDBJ whole genome shotgun (WGS) entry which is preliminary data.</text>
</comment>
<keyword evidence="3" id="KW-1185">Reference proteome</keyword>
<feature type="region of interest" description="Disordered" evidence="1">
    <location>
        <begin position="69"/>
        <end position="98"/>
    </location>
</feature>
<name>A0AAV4GZP0_9GAST</name>
<accession>A0AAV4GZP0</accession>
<dbReference type="EMBL" id="BMAT01005306">
    <property type="protein sequence ID" value="GFR90729.1"/>
    <property type="molecule type" value="Genomic_DNA"/>
</dbReference>
<evidence type="ECO:0000256" key="1">
    <source>
        <dbReference type="SAM" id="MobiDB-lite"/>
    </source>
</evidence>
<sequence length="126" mass="14755">MTPVSATDEAKKKDYYTRAVPHTMTPQLPQGTFFIVPKTGKKKYTAIMPRPGGKTKRVSFGHRDYQHYKDQVPKSMGGGRWSEKDHNDKKRRNSYRARHAGMKCKDGTICIEKRYTPAWFSYYFLW</sequence>
<dbReference type="Proteomes" id="UP000762676">
    <property type="component" value="Unassembled WGS sequence"/>
</dbReference>
<protein>
    <submittedName>
        <fullName evidence="2">Uncharacterized protein</fullName>
    </submittedName>
</protein>
<evidence type="ECO:0000313" key="3">
    <source>
        <dbReference type="Proteomes" id="UP000762676"/>
    </source>
</evidence>
<dbReference type="AlphaFoldDB" id="A0AAV4GZP0"/>
<gene>
    <name evidence="2" type="ORF">ElyMa_002574900</name>
</gene>
<proteinExistence type="predicted"/>
<organism evidence="2 3">
    <name type="scientific">Elysia marginata</name>
    <dbReference type="NCBI Taxonomy" id="1093978"/>
    <lineage>
        <taxon>Eukaryota</taxon>
        <taxon>Metazoa</taxon>
        <taxon>Spiralia</taxon>
        <taxon>Lophotrochozoa</taxon>
        <taxon>Mollusca</taxon>
        <taxon>Gastropoda</taxon>
        <taxon>Heterobranchia</taxon>
        <taxon>Euthyneura</taxon>
        <taxon>Panpulmonata</taxon>
        <taxon>Sacoglossa</taxon>
        <taxon>Placobranchoidea</taxon>
        <taxon>Plakobranchidae</taxon>
        <taxon>Elysia</taxon>
    </lineage>
</organism>